<evidence type="ECO:0000313" key="2">
    <source>
        <dbReference type="EMBL" id="PWV97230.1"/>
    </source>
</evidence>
<dbReference type="EMBL" id="QGTR01000007">
    <property type="protein sequence ID" value="PWV97230.1"/>
    <property type="molecule type" value="Genomic_DNA"/>
</dbReference>
<protein>
    <submittedName>
        <fullName evidence="2">TIR domain-containing protein</fullName>
    </submittedName>
</protein>
<reference evidence="2 3" key="1">
    <citation type="submission" date="2018-05" db="EMBL/GenBank/DDBJ databases">
        <title>Genomic Encyclopedia of Type Strains, Phase IV (KMG-IV): sequencing the most valuable type-strain genomes for metagenomic binning, comparative biology and taxonomic classification.</title>
        <authorList>
            <person name="Goeker M."/>
        </authorList>
    </citation>
    <scope>NUCLEOTIDE SEQUENCE [LARGE SCALE GENOMIC DNA]</scope>
    <source>
        <strain evidence="2 3">DSM 16791</strain>
    </source>
</reference>
<dbReference type="Proteomes" id="UP000246352">
    <property type="component" value="Unassembled WGS sequence"/>
</dbReference>
<gene>
    <name evidence="2" type="ORF">DFR52_107144</name>
</gene>
<dbReference type="Gene3D" id="3.40.50.10140">
    <property type="entry name" value="Toll/interleukin-1 receptor homology (TIR) domain"/>
    <property type="match status" value="1"/>
</dbReference>
<dbReference type="InterPro" id="IPR035897">
    <property type="entry name" value="Toll_tir_struct_dom_sf"/>
</dbReference>
<evidence type="ECO:0000313" key="3">
    <source>
        <dbReference type="Proteomes" id="UP000246352"/>
    </source>
</evidence>
<feature type="domain" description="TIR" evidence="1">
    <location>
        <begin position="13"/>
        <end position="123"/>
    </location>
</feature>
<proteinExistence type="predicted"/>
<dbReference type="InterPro" id="IPR000157">
    <property type="entry name" value="TIR_dom"/>
</dbReference>
<evidence type="ECO:0000259" key="1">
    <source>
        <dbReference type="Pfam" id="PF13676"/>
    </source>
</evidence>
<comment type="caution">
    <text evidence="2">The sequence shown here is derived from an EMBL/GenBank/DDBJ whole genome shotgun (WGS) entry which is preliminary data.</text>
</comment>
<dbReference type="RefSeq" id="WP_110034289.1">
    <property type="nucleotide sequence ID" value="NZ_QGTR01000007.1"/>
</dbReference>
<sequence length="136" mass="14827">MKDQSRFPDKGYFLSYSHADRAFAHHISKLLRQRGLAVIDWESAIEHGADSQDTIFRDLENARSMIFIVPAREGDGKNALAELGAARALGKHIVAVMPDSSRASNAGFARRLTDSAVIDASTMREDALIDALALAS</sequence>
<dbReference type="GO" id="GO:0007165">
    <property type="term" value="P:signal transduction"/>
    <property type="evidence" value="ECO:0007669"/>
    <property type="project" value="InterPro"/>
</dbReference>
<organism evidence="2 3">
    <name type="scientific">Hoeflea marina</name>
    <dbReference type="NCBI Taxonomy" id="274592"/>
    <lineage>
        <taxon>Bacteria</taxon>
        <taxon>Pseudomonadati</taxon>
        <taxon>Pseudomonadota</taxon>
        <taxon>Alphaproteobacteria</taxon>
        <taxon>Hyphomicrobiales</taxon>
        <taxon>Rhizobiaceae</taxon>
        <taxon>Hoeflea</taxon>
    </lineage>
</organism>
<dbReference type="Pfam" id="PF13676">
    <property type="entry name" value="TIR_2"/>
    <property type="match status" value="1"/>
</dbReference>
<keyword evidence="3" id="KW-1185">Reference proteome</keyword>
<dbReference type="OrthoDB" id="8901866at2"/>
<name>A0A317PD85_9HYPH</name>
<dbReference type="AlphaFoldDB" id="A0A317PD85"/>
<accession>A0A317PD85</accession>
<dbReference type="SUPFAM" id="SSF52200">
    <property type="entry name" value="Toll/Interleukin receptor TIR domain"/>
    <property type="match status" value="1"/>
</dbReference>